<dbReference type="SUPFAM" id="SSF53335">
    <property type="entry name" value="S-adenosyl-L-methionine-dependent methyltransferases"/>
    <property type="match status" value="1"/>
</dbReference>
<evidence type="ECO:0000313" key="3">
    <source>
        <dbReference type="EMBL" id="MBS3647056.1"/>
    </source>
</evidence>
<evidence type="ECO:0000259" key="2">
    <source>
        <dbReference type="Pfam" id="PF08241"/>
    </source>
</evidence>
<dbReference type="PROSITE" id="PS50005">
    <property type="entry name" value="TPR"/>
    <property type="match status" value="2"/>
</dbReference>
<dbReference type="InterPro" id="IPR029063">
    <property type="entry name" value="SAM-dependent_MTases_sf"/>
</dbReference>
<name>A0A942DV10_9HYPH</name>
<dbReference type="Proteomes" id="UP000680348">
    <property type="component" value="Unassembled WGS sequence"/>
</dbReference>
<dbReference type="PANTHER" id="PTHR44998:SF1">
    <property type="entry name" value="UDP-N-ACETYLGLUCOSAMINE--PEPTIDE N-ACETYLGLUCOSAMINYLTRANSFERASE 110 KDA SUBUNIT"/>
    <property type="match status" value="1"/>
</dbReference>
<dbReference type="GO" id="GO:0008757">
    <property type="term" value="F:S-adenosylmethionine-dependent methyltransferase activity"/>
    <property type="evidence" value="ECO:0007669"/>
    <property type="project" value="InterPro"/>
</dbReference>
<dbReference type="AlphaFoldDB" id="A0A942DV10"/>
<keyword evidence="1" id="KW-0802">TPR repeat</keyword>
<dbReference type="SMART" id="SM00028">
    <property type="entry name" value="TPR"/>
    <property type="match status" value="5"/>
</dbReference>
<dbReference type="PANTHER" id="PTHR44998">
    <property type="match status" value="1"/>
</dbReference>
<organism evidence="3 4">
    <name type="scientific">Pseudaminobacter soli</name>
    <name type="common">ex Zhang et al. 2022</name>
    <dbReference type="NCBI Taxonomy" id="2831468"/>
    <lineage>
        <taxon>Bacteria</taxon>
        <taxon>Pseudomonadati</taxon>
        <taxon>Pseudomonadota</taxon>
        <taxon>Alphaproteobacteria</taxon>
        <taxon>Hyphomicrobiales</taxon>
        <taxon>Phyllobacteriaceae</taxon>
        <taxon>Pseudaminobacter</taxon>
    </lineage>
</organism>
<comment type="caution">
    <text evidence="3">The sequence shown here is derived from an EMBL/GenBank/DDBJ whole genome shotgun (WGS) entry which is preliminary data.</text>
</comment>
<dbReference type="Pfam" id="PF13432">
    <property type="entry name" value="TPR_16"/>
    <property type="match status" value="2"/>
</dbReference>
<dbReference type="EMBL" id="JAGWCR010000001">
    <property type="protein sequence ID" value="MBS3647056.1"/>
    <property type="molecule type" value="Genomic_DNA"/>
</dbReference>
<dbReference type="CDD" id="cd02440">
    <property type="entry name" value="AdoMet_MTases"/>
    <property type="match status" value="1"/>
</dbReference>
<reference evidence="3" key="1">
    <citation type="submission" date="2021-04" db="EMBL/GenBank/DDBJ databases">
        <title>Pseudaminobacter soli sp. nov., isolated from paddy soil contaminated by heavy metals.</title>
        <authorList>
            <person name="Zhang K."/>
        </authorList>
    </citation>
    <scope>NUCLEOTIDE SEQUENCE</scope>
    <source>
        <strain evidence="3">19-2017</strain>
    </source>
</reference>
<gene>
    <name evidence="3" type="ORF">KEU06_00250</name>
</gene>
<keyword evidence="4" id="KW-1185">Reference proteome</keyword>
<protein>
    <submittedName>
        <fullName evidence="3">Tetratricopeptide repeat protein</fullName>
    </submittedName>
</protein>
<dbReference type="RefSeq" id="WP_188252630.1">
    <property type="nucleotide sequence ID" value="NZ_JABVCF010000001.1"/>
</dbReference>
<feature type="domain" description="Methyltransferase type 11" evidence="2">
    <location>
        <begin position="288"/>
        <end position="380"/>
    </location>
</feature>
<dbReference type="Pfam" id="PF13414">
    <property type="entry name" value="TPR_11"/>
    <property type="match status" value="1"/>
</dbReference>
<sequence length="443" mass="48408">MDHPVAEVDEDGAEVLSVDQAIEMALGLIRKRELKAAAEILGDIVENVPDHADAWNYLGVVHFHLEGPDASIETLKHAAESAPRHAGIRNNLGNAYVEAGNIHAAVDAYEKAIEIDPNLADPYCNLASIMKYAGNPEFAEKLLRKAIDVNPEFGVAHQNLASILLDSGRAREAIDYFWKATVHLPDKAVPAHFLALAYWFAGLKDLAIDFVRKWADANPDDAQAQHMRASMTGENVPDRASDVYVRKLFDQFANSFDAKLDSLEYRAPEIVGLAMAAAQGVARDLVILDAGCGTGKCAKYLKPYASVLDGVDLSKGMIAKAQKMGIYDRLECGELTDFLQSRPRTYDIVASADTLCYFGRLEQFSAAAASALRPGGVLVFTVEPLDNSAEDFQLAVNGRYTHSEAYVRRCLEEAGFEVVSSPREKLRTENAEPVIGLVVTARR</sequence>
<evidence type="ECO:0000256" key="1">
    <source>
        <dbReference type="PROSITE-ProRule" id="PRU00339"/>
    </source>
</evidence>
<dbReference type="InterPro" id="IPR011990">
    <property type="entry name" value="TPR-like_helical_dom_sf"/>
</dbReference>
<proteinExistence type="predicted"/>
<dbReference type="Pfam" id="PF08241">
    <property type="entry name" value="Methyltransf_11"/>
    <property type="match status" value="1"/>
</dbReference>
<feature type="repeat" description="TPR" evidence="1">
    <location>
        <begin position="120"/>
        <end position="153"/>
    </location>
</feature>
<dbReference type="SUPFAM" id="SSF48452">
    <property type="entry name" value="TPR-like"/>
    <property type="match status" value="2"/>
</dbReference>
<feature type="repeat" description="TPR" evidence="1">
    <location>
        <begin position="86"/>
        <end position="119"/>
    </location>
</feature>
<evidence type="ECO:0000313" key="4">
    <source>
        <dbReference type="Proteomes" id="UP000680348"/>
    </source>
</evidence>
<dbReference type="InterPro" id="IPR019734">
    <property type="entry name" value="TPR_rpt"/>
</dbReference>
<dbReference type="InterPro" id="IPR013216">
    <property type="entry name" value="Methyltransf_11"/>
</dbReference>
<accession>A0A942DV10</accession>
<dbReference type="Gene3D" id="3.40.50.150">
    <property type="entry name" value="Vaccinia Virus protein VP39"/>
    <property type="match status" value="1"/>
</dbReference>
<dbReference type="PROSITE" id="PS50293">
    <property type="entry name" value="TPR_REGION"/>
    <property type="match status" value="1"/>
</dbReference>
<dbReference type="Gene3D" id="1.25.40.10">
    <property type="entry name" value="Tetratricopeptide repeat domain"/>
    <property type="match status" value="1"/>
</dbReference>